<dbReference type="Proteomes" id="UP000032336">
    <property type="component" value="Unassembled WGS sequence"/>
</dbReference>
<organism evidence="2 3">
    <name type="scientific">Ferrimicrobium acidiphilum DSM 19497</name>
    <dbReference type="NCBI Taxonomy" id="1121877"/>
    <lineage>
        <taxon>Bacteria</taxon>
        <taxon>Bacillati</taxon>
        <taxon>Actinomycetota</taxon>
        <taxon>Acidimicrobiia</taxon>
        <taxon>Acidimicrobiales</taxon>
        <taxon>Acidimicrobiaceae</taxon>
        <taxon>Ferrimicrobium</taxon>
    </lineage>
</organism>
<name>A0A0D8FUH2_9ACTN</name>
<dbReference type="Gene3D" id="3.30.1330.40">
    <property type="entry name" value="RutC-like"/>
    <property type="match status" value="1"/>
</dbReference>
<dbReference type="InterPro" id="IPR035959">
    <property type="entry name" value="RutC-like_sf"/>
</dbReference>
<accession>A0A0D8FUH2</accession>
<dbReference type="eggNOG" id="COG0251">
    <property type="taxonomic scope" value="Bacteria"/>
</dbReference>
<feature type="domain" description="Endoribonuclease L-PSP/chorismate mutase-like" evidence="1">
    <location>
        <begin position="6"/>
        <end position="139"/>
    </location>
</feature>
<dbReference type="RefSeq" id="WP_035389983.1">
    <property type="nucleotide sequence ID" value="NZ_JQKF01000018.1"/>
</dbReference>
<proteinExistence type="predicted"/>
<protein>
    <submittedName>
        <fullName evidence="2">Putative endoribonuclease L-PSP</fullName>
    </submittedName>
</protein>
<gene>
    <name evidence="2" type="ORF">FEAC_12570</name>
</gene>
<dbReference type="InterPro" id="IPR013813">
    <property type="entry name" value="Endoribo_LPSP/chorism_mut-like"/>
</dbReference>
<evidence type="ECO:0000313" key="3">
    <source>
        <dbReference type="Proteomes" id="UP000032336"/>
    </source>
</evidence>
<dbReference type="EMBL" id="JXUW01000009">
    <property type="protein sequence ID" value="KJE76933.1"/>
    <property type="molecule type" value="Genomic_DNA"/>
</dbReference>
<dbReference type="OrthoDB" id="9806229at2"/>
<dbReference type="GeneID" id="78372482"/>
<sequence length="153" mass="15911">MNINDKLASLGIELAPAPAAKGSYVPTLVVDSFVFVSGMLPLVGDTIPVTGIVGATVSPEEAQAAARQCMINMFSRLATDLGSLDKIAQWVKLTGFVASTPEFTAQPTVMNAASDLVVEVFGEQGKHTRSAVGVSSLPLGTPVEIEAILRLKA</sequence>
<evidence type="ECO:0000259" key="1">
    <source>
        <dbReference type="Pfam" id="PF14588"/>
    </source>
</evidence>
<dbReference type="PANTHER" id="PTHR43760">
    <property type="entry name" value="ENDORIBONUCLEASE-RELATED"/>
    <property type="match status" value="1"/>
</dbReference>
<dbReference type="CDD" id="cd02199">
    <property type="entry name" value="YjgF_YER057c_UK114_like_1"/>
    <property type="match status" value="1"/>
</dbReference>
<dbReference type="SUPFAM" id="SSF55298">
    <property type="entry name" value="YjgF-like"/>
    <property type="match status" value="1"/>
</dbReference>
<keyword evidence="3" id="KW-1185">Reference proteome</keyword>
<comment type="caution">
    <text evidence="2">The sequence shown here is derived from an EMBL/GenBank/DDBJ whole genome shotgun (WGS) entry which is preliminary data.</text>
</comment>
<reference evidence="2 3" key="1">
    <citation type="submission" date="2015-01" db="EMBL/GenBank/DDBJ databases">
        <title>Draft genome of the acidophilic iron oxidizer Ferrimicrobium acidiphilum strain T23.</title>
        <authorList>
            <person name="Poehlein A."/>
            <person name="Eisen S."/>
            <person name="Schloemann M."/>
            <person name="Johnson B.D."/>
            <person name="Daniel R."/>
            <person name="Muehling M."/>
        </authorList>
    </citation>
    <scope>NUCLEOTIDE SEQUENCE [LARGE SCALE GENOMIC DNA]</scope>
    <source>
        <strain evidence="2 3">T23</strain>
    </source>
</reference>
<dbReference type="AlphaFoldDB" id="A0A0D8FUH2"/>
<dbReference type="STRING" id="1121877.FEAC_12570"/>
<dbReference type="Pfam" id="PF14588">
    <property type="entry name" value="YjgF_endoribonc"/>
    <property type="match status" value="1"/>
</dbReference>
<evidence type="ECO:0000313" key="2">
    <source>
        <dbReference type="EMBL" id="KJE76933.1"/>
    </source>
</evidence>
<dbReference type="PANTHER" id="PTHR43760:SF1">
    <property type="entry name" value="ENDORIBONUCLEASE L-PSP_CHORISMATE MUTASE-LIKE DOMAIN-CONTAINING PROTEIN"/>
    <property type="match status" value="1"/>
</dbReference>